<sequence length="143" mass="16142">MLAQHIALDNHYGYNFEHTIEYSPIAKWNPSKLRNSLPFPHVIRSICSLDWLACLASPSATSSKYLTLPSAPRPTYILLKRHLTVSTISNAVVLAWRLQWRLTQRITNATWQRASRPEKPPRRRSGASLLCCSLFPTADAVSG</sequence>
<keyword evidence="2" id="KW-1185">Reference proteome</keyword>
<dbReference type="EMBL" id="JFFI01002182">
    <property type="protein sequence ID" value="KXH40840.1"/>
    <property type="molecule type" value="Genomic_DNA"/>
</dbReference>
<accession>A0A135SY50</accession>
<proteinExistence type="predicted"/>
<gene>
    <name evidence="1" type="ORF">CSAL01_04930</name>
</gene>
<dbReference type="AlphaFoldDB" id="A0A135SY50"/>
<comment type="caution">
    <text evidence="1">The sequence shown here is derived from an EMBL/GenBank/DDBJ whole genome shotgun (WGS) entry which is preliminary data.</text>
</comment>
<dbReference type="Proteomes" id="UP000070121">
    <property type="component" value="Unassembled WGS sequence"/>
</dbReference>
<evidence type="ECO:0000313" key="1">
    <source>
        <dbReference type="EMBL" id="KXH40840.1"/>
    </source>
</evidence>
<protein>
    <submittedName>
        <fullName evidence="1">Uncharacterized protein</fullName>
    </submittedName>
</protein>
<evidence type="ECO:0000313" key="2">
    <source>
        <dbReference type="Proteomes" id="UP000070121"/>
    </source>
</evidence>
<reference evidence="1 2" key="1">
    <citation type="submission" date="2014-02" db="EMBL/GenBank/DDBJ databases">
        <title>The genome sequence of Colletotrichum salicis CBS 607.94.</title>
        <authorList>
            <person name="Baroncelli R."/>
            <person name="Thon M.R."/>
        </authorList>
    </citation>
    <scope>NUCLEOTIDE SEQUENCE [LARGE SCALE GENOMIC DNA]</scope>
    <source>
        <strain evidence="1 2">CBS 607.94</strain>
    </source>
</reference>
<organism evidence="1 2">
    <name type="scientific">Colletotrichum salicis</name>
    <dbReference type="NCBI Taxonomy" id="1209931"/>
    <lineage>
        <taxon>Eukaryota</taxon>
        <taxon>Fungi</taxon>
        <taxon>Dikarya</taxon>
        <taxon>Ascomycota</taxon>
        <taxon>Pezizomycotina</taxon>
        <taxon>Sordariomycetes</taxon>
        <taxon>Hypocreomycetidae</taxon>
        <taxon>Glomerellales</taxon>
        <taxon>Glomerellaceae</taxon>
        <taxon>Colletotrichum</taxon>
        <taxon>Colletotrichum acutatum species complex</taxon>
    </lineage>
</organism>
<name>A0A135SY50_9PEZI</name>